<dbReference type="PANTHER" id="PTHR41700:SF1">
    <property type="entry name" value="N-ACETYLTRANSFERASE DOMAIN-CONTAINING PROTEIN"/>
    <property type="match status" value="1"/>
</dbReference>
<gene>
    <name evidence="3" type="ORF">GCM10017600_74380</name>
</gene>
<dbReference type="EMBL" id="BSEV01000028">
    <property type="protein sequence ID" value="GLK14026.1"/>
    <property type="molecule type" value="Genomic_DNA"/>
</dbReference>
<dbReference type="AlphaFoldDB" id="A0A9W6I8G7"/>
<protein>
    <recommendedName>
        <fullName evidence="2">N-acetyltransferase domain-containing protein</fullName>
    </recommendedName>
</protein>
<dbReference type="Gene3D" id="3.40.630.30">
    <property type="match status" value="1"/>
</dbReference>
<dbReference type="PANTHER" id="PTHR41700">
    <property type="entry name" value="GCN5-RELATED N-ACETYLTRANSFERASE"/>
    <property type="match status" value="1"/>
</dbReference>
<reference evidence="3" key="2">
    <citation type="submission" date="2023-01" db="EMBL/GenBank/DDBJ databases">
        <authorList>
            <person name="Sun Q."/>
            <person name="Evtushenko L."/>
        </authorList>
    </citation>
    <scope>NUCLEOTIDE SEQUENCE</scope>
    <source>
        <strain evidence="3">VKM Ac-2007</strain>
    </source>
</reference>
<feature type="domain" description="N-acetyltransferase" evidence="2">
    <location>
        <begin position="46"/>
        <end position="207"/>
    </location>
</feature>
<accession>A0A9W6I8G7</accession>
<evidence type="ECO:0000256" key="1">
    <source>
        <dbReference type="SAM" id="MobiDB-lite"/>
    </source>
</evidence>
<dbReference type="Proteomes" id="UP001143474">
    <property type="component" value="Unassembled WGS sequence"/>
</dbReference>
<comment type="caution">
    <text evidence="3">The sequence shown here is derived from an EMBL/GenBank/DDBJ whole genome shotgun (WGS) entry which is preliminary data.</text>
</comment>
<feature type="region of interest" description="Disordered" evidence="1">
    <location>
        <begin position="1"/>
        <end position="20"/>
    </location>
</feature>
<organism evidence="3 4">
    <name type="scientific">Streptosporangium carneum</name>
    <dbReference type="NCBI Taxonomy" id="47481"/>
    <lineage>
        <taxon>Bacteria</taxon>
        <taxon>Bacillati</taxon>
        <taxon>Actinomycetota</taxon>
        <taxon>Actinomycetes</taxon>
        <taxon>Streptosporangiales</taxon>
        <taxon>Streptosporangiaceae</taxon>
        <taxon>Streptosporangium</taxon>
    </lineage>
</organism>
<name>A0A9W6I8G7_9ACTN</name>
<dbReference type="InterPro" id="IPR016181">
    <property type="entry name" value="Acyl_CoA_acyltransferase"/>
</dbReference>
<sequence>MTSASCGDPPTAGAEPRATAEARVRAGAVSETAAEVAERTARAAGVRVTELFEIDDFVRVYRLFDEIWRSEPGNAPISVEMMRALSHTGNYVAGAYRQERLVGASVAFLAAPAGRVLHSHVTGAVTHTVTHTVADTVTGAATGRGVGFALKQHQRAWALQRGLERVTWTYDPLVRRNAHFNLTKLGARPVEYLPSFYGAMDDVINAGDESDRLLVSWPLTAPHVLAAAAGAPASTPAPADAVVGLGDDRGCPVPGRTDAPVVLVAVPADIETMRHTDPGAARAWRQAVREVLGGLMAQDAQVVGFHQGDGYVVHRPA</sequence>
<dbReference type="SUPFAM" id="SSF55729">
    <property type="entry name" value="Acyl-CoA N-acyltransferases (Nat)"/>
    <property type="match status" value="1"/>
</dbReference>
<dbReference type="GO" id="GO:0016747">
    <property type="term" value="F:acyltransferase activity, transferring groups other than amino-acyl groups"/>
    <property type="evidence" value="ECO:0007669"/>
    <property type="project" value="InterPro"/>
</dbReference>
<dbReference type="InterPro" id="IPR038764">
    <property type="entry name" value="GNAT_N_AcTrfase_prd"/>
</dbReference>
<reference evidence="3" key="1">
    <citation type="journal article" date="2014" name="Int. J. Syst. Evol. Microbiol.">
        <title>Complete genome sequence of Corynebacterium casei LMG S-19264T (=DSM 44701T), isolated from a smear-ripened cheese.</title>
        <authorList>
            <consortium name="US DOE Joint Genome Institute (JGI-PGF)"/>
            <person name="Walter F."/>
            <person name="Albersmeier A."/>
            <person name="Kalinowski J."/>
            <person name="Ruckert C."/>
        </authorList>
    </citation>
    <scope>NUCLEOTIDE SEQUENCE</scope>
    <source>
        <strain evidence="3">VKM Ac-2007</strain>
    </source>
</reference>
<dbReference type="PROSITE" id="PS51186">
    <property type="entry name" value="GNAT"/>
    <property type="match status" value="1"/>
</dbReference>
<evidence type="ECO:0000259" key="2">
    <source>
        <dbReference type="PROSITE" id="PS51186"/>
    </source>
</evidence>
<evidence type="ECO:0000313" key="3">
    <source>
        <dbReference type="EMBL" id="GLK14026.1"/>
    </source>
</evidence>
<keyword evidence="4" id="KW-1185">Reference proteome</keyword>
<dbReference type="InterPro" id="IPR000182">
    <property type="entry name" value="GNAT_dom"/>
</dbReference>
<dbReference type="RefSeq" id="WP_309298467.1">
    <property type="nucleotide sequence ID" value="NZ_BSEV01000028.1"/>
</dbReference>
<evidence type="ECO:0000313" key="4">
    <source>
        <dbReference type="Proteomes" id="UP001143474"/>
    </source>
</evidence>
<proteinExistence type="predicted"/>